<evidence type="ECO:0000256" key="2">
    <source>
        <dbReference type="ARBA" id="ARBA00022723"/>
    </source>
</evidence>
<gene>
    <name evidence="9" type="ORF">ACFOUV_02140</name>
</gene>
<keyword evidence="4 7" id="KW-0378">Hydrolase</keyword>
<evidence type="ECO:0000313" key="9">
    <source>
        <dbReference type="EMBL" id="MFC4022618.1"/>
    </source>
</evidence>
<dbReference type="Proteomes" id="UP001595772">
    <property type="component" value="Unassembled WGS sequence"/>
</dbReference>
<keyword evidence="3 7" id="KW-0547">Nucleotide-binding</keyword>
<dbReference type="SUPFAM" id="SSF52972">
    <property type="entry name" value="ITPase-like"/>
    <property type="match status" value="1"/>
</dbReference>
<dbReference type="Gene3D" id="3.90.950.10">
    <property type="match status" value="1"/>
</dbReference>
<feature type="binding site" evidence="7">
    <location>
        <position position="72"/>
    </location>
    <ligand>
        <name>substrate</name>
    </ligand>
</feature>
<dbReference type="InterPro" id="IPR029001">
    <property type="entry name" value="ITPase-like_fam"/>
</dbReference>
<dbReference type="InterPro" id="IPR002637">
    <property type="entry name" value="RdgB/HAM1"/>
</dbReference>
<feature type="binding site" evidence="7">
    <location>
        <begin position="8"/>
        <end position="13"/>
    </location>
    <ligand>
        <name>substrate</name>
    </ligand>
</feature>
<accession>A0ABV8GUZ3</accession>
<protein>
    <recommendedName>
        <fullName evidence="7">dITP/XTP pyrophosphatase</fullName>
        <ecNumber evidence="7">3.6.1.66</ecNumber>
    </recommendedName>
    <alternativeName>
        <fullName evidence="7">Non-canonical purine NTP pyrophosphatase</fullName>
    </alternativeName>
    <alternativeName>
        <fullName evidence="7">Non-standard purine NTP pyrophosphatase</fullName>
    </alternativeName>
    <alternativeName>
        <fullName evidence="7">Nucleoside-triphosphate diphosphatase</fullName>
    </alternativeName>
    <alternativeName>
        <fullName evidence="7">Nucleoside-triphosphate pyrophosphatase</fullName>
        <shortName evidence="7">NTPase</shortName>
    </alternativeName>
</protein>
<proteinExistence type="inferred from homology"/>
<comment type="subunit">
    <text evidence="7">Homodimer.</text>
</comment>
<keyword evidence="10" id="KW-1185">Reference proteome</keyword>
<comment type="caution">
    <text evidence="9">The sequence shown here is derived from an EMBL/GenBank/DDBJ whole genome shotgun (WGS) entry which is preliminary data.</text>
</comment>
<feature type="binding site" evidence="7">
    <location>
        <position position="71"/>
    </location>
    <ligand>
        <name>Mg(2+)</name>
        <dbReference type="ChEBI" id="CHEBI:18420"/>
    </ligand>
</feature>
<feature type="binding site" evidence="7">
    <location>
        <position position="177"/>
    </location>
    <ligand>
        <name>substrate</name>
    </ligand>
</feature>
<feature type="binding site" evidence="7">
    <location>
        <position position="42"/>
    </location>
    <ligand>
        <name>Mg(2+)</name>
        <dbReference type="ChEBI" id="CHEBI:18420"/>
    </ligand>
</feature>
<dbReference type="Pfam" id="PF01725">
    <property type="entry name" value="Ham1p_like"/>
    <property type="match status" value="1"/>
</dbReference>
<evidence type="ECO:0000256" key="3">
    <source>
        <dbReference type="ARBA" id="ARBA00022741"/>
    </source>
</evidence>
<organism evidence="9 10">
    <name type="scientific">Oceanobacillus longus</name>
    <dbReference type="NCBI Taxonomy" id="930120"/>
    <lineage>
        <taxon>Bacteria</taxon>
        <taxon>Bacillati</taxon>
        <taxon>Bacillota</taxon>
        <taxon>Bacilli</taxon>
        <taxon>Bacillales</taxon>
        <taxon>Bacillaceae</taxon>
        <taxon>Oceanobacillus</taxon>
    </lineage>
</organism>
<comment type="catalytic activity">
    <reaction evidence="7">
        <text>ITP + H2O = IMP + diphosphate + H(+)</text>
        <dbReference type="Rhea" id="RHEA:29399"/>
        <dbReference type="ChEBI" id="CHEBI:15377"/>
        <dbReference type="ChEBI" id="CHEBI:15378"/>
        <dbReference type="ChEBI" id="CHEBI:33019"/>
        <dbReference type="ChEBI" id="CHEBI:58053"/>
        <dbReference type="ChEBI" id="CHEBI:61402"/>
        <dbReference type="EC" id="3.6.1.66"/>
    </reaction>
</comment>
<dbReference type="EMBL" id="JBHSAO010000001">
    <property type="protein sequence ID" value="MFC4022618.1"/>
    <property type="molecule type" value="Genomic_DNA"/>
</dbReference>
<keyword evidence="2 7" id="KW-0479">Metal-binding</keyword>
<keyword evidence="6 7" id="KW-0546">Nucleotide metabolism</keyword>
<comment type="cofactor">
    <cofactor evidence="7">
        <name>Mg(2+)</name>
        <dbReference type="ChEBI" id="CHEBI:18420"/>
    </cofactor>
    <text evidence="7">Binds 1 Mg(2+) ion per subunit.</text>
</comment>
<comment type="similarity">
    <text evidence="1 7 8">Belongs to the HAM1 NTPase family.</text>
</comment>
<evidence type="ECO:0000256" key="6">
    <source>
        <dbReference type="ARBA" id="ARBA00023080"/>
    </source>
</evidence>
<feature type="binding site" evidence="7">
    <location>
        <begin position="154"/>
        <end position="157"/>
    </location>
    <ligand>
        <name>substrate</name>
    </ligand>
</feature>
<keyword evidence="5 7" id="KW-0460">Magnesium</keyword>
<dbReference type="GO" id="GO:0036220">
    <property type="term" value="F:ITP diphosphatase activity"/>
    <property type="evidence" value="ECO:0007669"/>
    <property type="project" value="UniProtKB-EC"/>
</dbReference>
<evidence type="ECO:0000256" key="7">
    <source>
        <dbReference type="HAMAP-Rule" id="MF_01405"/>
    </source>
</evidence>
<dbReference type="InterPro" id="IPR020922">
    <property type="entry name" value="dITP/XTP_pyrophosphatase"/>
</dbReference>
<dbReference type="NCBIfam" id="TIGR00042">
    <property type="entry name" value="RdgB/HAM1 family non-canonical purine NTP pyrophosphatase"/>
    <property type="match status" value="1"/>
</dbReference>
<dbReference type="PANTHER" id="PTHR11067">
    <property type="entry name" value="INOSINE TRIPHOSPHATE PYROPHOSPHATASE/HAM1 PROTEIN"/>
    <property type="match status" value="1"/>
</dbReference>
<evidence type="ECO:0000256" key="5">
    <source>
        <dbReference type="ARBA" id="ARBA00022842"/>
    </source>
</evidence>
<reference evidence="10" key="1">
    <citation type="journal article" date="2019" name="Int. J. Syst. Evol. Microbiol.">
        <title>The Global Catalogue of Microorganisms (GCM) 10K type strain sequencing project: providing services to taxonomists for standard genome sequencing and annotation.</title>
        <authorList>
            <consortium name="The Broad Institute Genomics Platform"/>
            <consortium name="The Broad Institute Genome Sequencing Center for Infectious Disease"/>
            <person name="Wu L."/>
            <person name="Ma J."/>
        </authorList>
    </citation>
    <scope>NUCLEOTIDE SEQUENCE [LARGE SCALE GENOMIC DNA]</scope>
    <source>
        <strain evidence="10">IBRC-M 10703</strain>
    </source>
</reference>
<feature type="binding site" evidence="7">
    <location>
        <begin position="182"/>
        <end position="183"/>
    </location>
    <ligand>
        <name>substrate</name>
    </ligand>
</feature>
<dbReference type="CDD" id="cd00515">
    <property type="entry name" value="HAM1"/>
    <property type="match status" value="1"/>
</dbReference>
<comment type="catalytic activity">
    <reaction evidence="7">
        <text>dITP + H2O = dIMP + diphosphate + H(+)</text>
        <dbReference type="Rhea" id="RHEA:28342"/>
        <dbReference type="ChEBI" id="CHEBI:15377"/>
        <dbReference type="ChEBI" id="CHEBI:15378"/>
        <dbReference type="ChEBI" id="CHEBI:33019"/>
        <dbReference type="ChEBI" id="CHEBI:61194"/>
        <dbReference type="ChEBI" id="CHEBI:61382"/>
        <dbReference type="EC" id="3.6.1.66"/>
    </reaction>
</comment>
<comment type="catalytic activity">
    <reaction evidence="7">
        <text>XTP + H2O = XMP + diphosphate + H(+)</text>
        <dbReference type="Rhea" id="RHEA:28610"/>
        <dbReference type="ChEBI" id="CHEBI:15377"/>
        <dbReference type="ChEBI" id="CHEBI:15378"/>
        <dbReference type="ChEBI" id="CHEBI:33019"/>
        <dbReference type="ChEBI" id="CHEBI:57464"/>
        <dbReference type="ChEBI" id="CHEBI:61314"/>
        <dbReference type="EC" id="3.6.1.66"/>
    </reaction>
</comment>
<name>A0ABV8GUZ3_9BACI</name>
<evidence type="ECO:0000256" key="4">
    <source>
        <dbReference type="ARBA" id="ARBA00022801"/>
    </source>
</evidence>
<dbReference type="HAMAP" id="MF_01405">
    <property type="entry name" value="Non_canon_purine_NTPase"/>
    <property type="match status" value="1"/>
</dbReference>
<evidence type="ECO:0000256" key="1">
    <source>
        <dbReference type="ARBA" id="ARBA00008023"/>
    </source>
</evidence>
<dbReference type="EC" id="3.6.1.66" evidence="7"/>
<dbReference type="NCBIfam" id="NF011397">
    <property type="entry name" value="PRK14822.1"/>
    <property type="match status" value="1"/>
</dbReference>
<sequence>MNQIIIATKNKGKANEFKAFFSKYEIEAVSLLDLNKELPDVEETGSTFEENAALKAEQIATLLNTPVLADDSGLIIDALHGRPGLFSARYAGEPKNDQANIDKVLQELKDIPLEKRSARFICVLAIAIPGEDTVFRTGFCEGQITTVPKGRNGFGYDPIFIPENFDVTMAELTPKVKNEISHRKNAISQLEKWIHNL</sequence>
<comment type="function">
    <text evidence="7">Pyrophosphatase that catalyzes the hydrolysis of nucleoside triphosphates to their monophosphate derivatives, with a high preference for the non-canonical purine nucleotides XTP (xanthosine triphosphate), dITP (deoxyinosine triphosphate) and ITP. Seems to function as a house-cleaning enzyme that removes non-canonical purine nucleotides from the nucleotide pool, thus preventing their incorporation into DNA/RNA and avoiding chromosomal lesions.</text>
</comment>
<evidence type="ECO:0000313" key="10">
    <source>
        <dbReference type="Proteomes" id="UP001595772"/>
    </source>
</evidence>
<dbReference type="PANTHER" id="PTHR11067:SF9">
    <property type="entry name" value="INOSINE TRIPHOSPHATE PYROPHOSPHATASE"/>
    <property type="match status" value="1"/>
</dbReference>
<evidence type="ECO:0000256" key="8">
    <source>
        <dbReference type="RuleBase" id="RU003781"/>
    </source>
</evidence>
<feature type="active site" description="Proton acceptor" evidence="7">
    <location>
        <position position="71"/>
    </location>
</feature>
<dbReference type="RefSeq" id="WP_379495121.1">
    <property type="nucleotide sequence ID" value="NZ_JBHSAO010000001.1"/>
</dbReference>